<accession>A0A445D6S1</accession>
<reference evidence="2 3" key="1">
    <citation type="submission" date="2019-01" db="EMBL/GenBank/DDBJ databases">
        <title>Sequencing of cultivated peanut Arachis hypogaea provides insights into genome evolution and oil improvement.</title>
        <authorList>
            <person name="Chen X."/>
        </authorList>
    </citation>
    <scope>NUCLEOTIDE SEQUENCE [LARGE SCALE GENOMIC DNA]</scope>
    <source>
        <strain evidence="3">cv. Fuhuasheng</strain>
        <tissue evidence="2">Leaves</tissue>
    </source>
</reference>
<protein>
    <recommendedName>
        <fullName evidence="1">MULE transposase domain-containing protein</fullName>
    </recommendedName>
</protein>
<organism evidence="2 3">
    <name type="scientific">Arachis hypogaea</name>
    <name type="common">Peanut</name>
    <dbReference type="NCBI Taxonomy" id="3818"/>
    <lineage>
        <taxon>Eukaryota</taxon>
        <taxon>Viridiplantae</taxon>
        <taxon>Streptophyta</taxon>
        <taxon>Embryophyta</taxon>
        <taxon>Tracheophyta</taxon>
        <taxon>Spermatophyta</taxon>
        <taxon>Magnoliopsida</taxon>
        <taxon>eudicotyledons</taxon>
        <taxon>Gunneridae</taxon>
        <taxon>Pentapetalae</taxon>
        <taxon>rosids</taxon>
        <taxon>fabids</taxon>
        <taxon>Fabales</taxon>
        <taxon>Fabaceae</taxon>
        <taxon>Papilionoideae</taxon>
        <taxon>50 kb inversion clade</taxon>
        <taxon>dalbergioids sensu lato</taxon>
        <taxon>Dalbergieae</taxon>
        <taxon>Pterocarpus clade</taxon>
        <taxon>Arachis</taxon>
    </lineage>
</organism>
<dbReference type="Proteomes" id="UP000289738">
    <property type="component" value="Chromosome A05"/>
</dbReference>
<evidence type="ECO:0000313" key="2">
    <source>
        <dbReference type="EMBL" id="RYR58956.1"/>
    </source>
</evidence>
<dbReference type="InterPro" id="IPR018289">
    <property type="entry name" value="MULE_transposase_dom"/>
</dbReference>
<dbReference type="STRING" id="3818.A0A445D6S1"/>
<sequence length="175" mass="19940">MLVFGLFQSPNQEEMLKQQRLLSMFVRCIIENNDKVGIRPSKTYQSFVVAARGHRELNVRNYITRKFSNVSELENTMLIAQSKLLFGLTQEAGLLVSILEMYNLVFGSFVGVNHYGHFALLVCALMKNENIQSFKWLFECWLRCIGGKAIKGILTDQCALMQRAIGSCTPTTIHR</sequence>
<gene>
    <name evidence="2" type="ORF">Ahy_A05g024818</name>
</gene>
<name>A0A445D6S1_ARAHY</name>
<comment type="caution">
    <text evidence="2">The sequence shown here is derived from an EMBL/GenBank/DDBJ whole genome shotgun (WGS) entry which is preliminary data.</text>
</comment>
<keyword evidence="3" id="KW-1185">Reference proteome</keyword>
<feature type="domain" description="MULE transposase" evidence="1">
    <location>
        <begin position="102"/>
        <end position="174"/>
    </location>
</feature>
<evidence type="ECO:0000313" key="3">
    <source>
        <dbReference type="Proteomes" id="UP000289738"/>
    </source>
</evidence>
<dbReference type="EMBL" id="SDMP01000005">
    <property type="protein sequence ID" value="RYR58956.1"/>
    <property type="molecule type" value="Genomic_DNA"/>
</dbReference>
<proteinExistence type="predicted"/>
<dbReference type="PANTHER" id="PTHR47718">
    <property type="entry name" value="OS01G0519700 PROTEIN"/>
    <property type="match status" value="1"/>
</dbReference>
<dbReference type="AlphaFoldDB" id="A0A445D6S1"/>
<dbReference type="Pfam" id="PF10551">
    <property type="entry name" value="MULE"/>
    <property type="match status" value="1"/>
</dbReference>
<evidence type="ECO:0000259" key="1">
    <source>
        <dbReference type="Pfam" id="PF10551"/>
    </source>
</evidence>